<protein>
    <submittedName>
        <fullName evidence="1">Uncharacterized protein</fullName>
    </submittedName>
</protein>
<evidence type="ECO:0000313" key="2">
    <source>
        <dbReference type="Proteomes" id="UP001500274"/>
    </source>
</evidence>
<organism evidence="1 2">
    <name type="scientific">Microbacterium binotii</name>
    <dbReference type="NCBI Taxonomy" id="462710"/>
    <lineage>
        <taxon>Bacteria</taxon>
        <taxon>Bacillati</taxon>
        <taxon>Actinomycetota</taxon>
        <taxon>Actinomycetes</taxon>
        <taxon>Micrococcales</taxon>
        <taxon>Microbacteriaceae</taxon>
        <taxon>Microbacterium</taxon>
    </lineage>
</organism>
<name>A0ABP6BSV8_9MICO</name>
<dbReference type="EMBL" id="BAAARI010000015">
    <property type="protein sequence ID" value="GAA2584661.1"/>
    <property type="molecule type" value="Genomic_DNA"/>
</dbReference>
<dbReference type="Proteomes" id="UP001500274">
    <property type="component" value="Unassembled WGS sequence"/>
</dbReference>
<comment type="caution">
    <text evidence="1">The sequence shown here is derived from an EMBL/GenBank/DDBJ whole genome shotgun (WGS) entry which is preliminary data.</text>
</comment>
<accession>A0ABP6BSV8</accession>
<reference evidence="2" key="1">
    <citation type="journal article" date="2019" name="Int. J. Syst. Evol. Microbiol.">
        <title>The Global Catalogue of Microorganisms (GCM) 10K type strain sequencing project: providing services to taxonomists for standard genome sequencing and annotation.</title>
        <authorList>
            <consortium name="The Broad Institute Genomics Platform"/>
            <consortium name="The Broad Institute Genome Sequencing Center for Infectious Disease"/>
            <person name="Wu L."/>
            <person name="Ma J."/>
        </authorList>
    </citation>
    <scope>NUCLEOTIDE SEQUENCE [LARGE SCALE GENOMIC DNA]</scope>
    <source>
        <strain evidence="2">JCM 16365</strain>
    </source>
</reference>
<proteinExistence type="predicted"/>
<evidence type="ECO:0000313" key="1">
    <source>
        <dbReference type="EMBL" id="GAA2584661.1"/>
    </source>
</evidence>
<gene>
    <name evidence="1" type="ORF">GCM10009862_24660</name>
</gene>
<keyword evidence="2" id="KW-1185">Reference proteome</keyword>
<sequence>MADFLGRLPLSNRERRDESAVTGDRRAAIGDALDEAARLLGETAADDAEHCARARRFLEEAGLGTGATGGSPDELRALAAAVRQGRKRSIRMLTRVIRALLVLGDALAVTPRVAAGVSGAVALYAATTAPFDRRAALRGHTVRASDEEWEFGRGPVITDTGRAILRFVLALDDVAPRPVSPR</sequence>
<dbReference type="RefSeq" id="WP_344229916.1">
    <property type="nucleotide sequence ID" value="NZ_BAAARI010000015.1"/>
</dbReference>